<dbReference type="InterPro" id="IPR012136">
    <property type="entry name" value="NADH_DH_b"/>
</dbReference>
<evidence type="ECO:0000256" key="13">
    <source>
        <dbReference type="ARBA" id="ARBA00023136"/>
    </source>
</evidence>
<evidence type="ECO:0000313" key="18">
    <source>
        <dbReference type="EMBL" id="TDO28522.1"/>
    </source>
</evidence>
<proteinExistence type="inferred from homology"/>
<dbReference type="PANTHER" id="PTHR44758:SF1">
    <property type="entry name" value="NAD(P) TRANSHYDROGENASE SUBUNIT BETA"/>
    <property type="match status" value="1"/>
</dbReference>
<evidence type="ECO:0000256" key="6">
    <source>
        <dbReference type="ARBA" id="ARBA00022475"/>
    </source>
</evidence>
<dbReference type="GO" id="GO:0008750">
    <property type="term" value="F:proton-translocating NAD(P)+ transhydrogenase activity"/>
    <property type="evidence" value="ECO:0007669"/>
    <property type="project" value="UniProtKB-EC"/>
</dbReference>
<dbReference type="RefSeq" id="WP_133473101.1">
    <property type="nucleotide sequence ID" value="NZ_SNWP01000010.1"/>
</dbReference>
<reference evidence="18 19" key="1">
    <citation type="submission" date="2019-03" db="EMBL/GenBank/DDBJ databases">
        <title>Genomic Encyclopedia of Archaeal and Bacterial Type Strains, Phase II (KMG-II): from individual species to whole genera.</title>
        <authorList>
            <person name="Goeker M."/>
        </authorList>
    </citation>
    <scope>NUCLEOTIDE SEQUENCE [LARGE SCALE GENOMIC DNA]</scope>
    <source>
        <strain evidence="18 19">DSM 28323</strain>
    </source>
</reference>
<evidence type="ECO:0000256" key="8">
    <source>
        <dbReference type="ARBA" id="ARBA00022692"/>
    </source>
</evidence>
<dbReference type="SUPFAM" id="SSF52467">
    <property type="entry name" value="DHS-like NAD/FAD-binding domain"/>
    <property type="match status" value="1"/>
</dbReference>
<keyword evidence="6 15" id="KW-1003">Cell membrane</keyword>
<feature type="transmembrane region" description="Helical" evidence="16">
    <location>
        <begin position="36"/>
        <end position="52"/>
    </location>
</feature>
<keyword evidence="9 15" id="KW-0521">NADP</keyword>
<keyword evidence="11 16" id="KW-1133">Transmembrane helix</keyword>
<feature type="transmembrane region" description="Helical" evidence="16">
    <location>
        <begin position="6"/>
        <end position="24"/>
    </location>
</feature>
<comment type="similarity">
    <text evidence="3 15">Belongs to the PNT beta subunit family.</text>
</comment>
<feature type="transmembrane region" description="Helical" evidence="16">
    <location>
        <begin position="131"/>
        <end position="153"/>
    </location>
</feature>
<comment type="subcellular location">
    <subcellularLocation>
        <location evidence="2">Cell inner membrane</location>
        <topology evidence="2">Multi-pass membrane protein</topology>
    </subcellularLocation>
</comment>
<dbReference type="Pfam" id="PF02233">
    <property type="entry name" value="PNTB"/>
    <property type="match status" value="1"/>
</dbReference>
<keyword evidence="8 16" id="KW-0812">Transmembrane</keyword>
<dbReference type="PANTHER" id="PTHR44758">
    <property type="entry name" value="NAD(P) TRANSHYDROGENASE SUBUNIT BETA"/>
    <property type="match status" value="1"/>
</dbReference>
<evidence type="ECO:0000256" key="14">
    <source>
        <dbReference type="ARBA" id="ARBA00048202"/>
    </source>
</evidence>
<organism evidence="18 19">
    <name type="scientific">Sediminibacterium goheungense</name>
    <dbReference type="NCBI Taxonomy" id="1086393"/>
    <lineage>
        <taxon>Bacteria</taxon>
        <taxon>Pseudomonadati</taxon>
        <taxon>Bacteroidota</taxon>
        <taxon>Chitinophagia</taxon>
        <taxon>Chitinophagales</taxon>
        <taxon>Chitinophagaceae</taxon>
        <taxon>Sediminibacterium</taxon>
    </lineage>
</organism>
<evidence type="ECO:0000256" key="16">
    <source>
        <dbReference type="SAM" id="Phobius"/>
    </source>
</evidence>
<evidence type="ECO:0000259" key="17">
    <source>
        <dbReference type="Pfam" id="PF02233"/>
    </source>
</evidence>
<comment type="caution">
    <text evidence="18">The sequence shown here is derived from an EMBL/GenBank/DDBJ whole genome shotgun (WGS) entry which is preliminary data.</text>
</comment>
<dbReference type="GO" id="GO:0050661">
    <property type="term" value="F:NADP binding"/>
    <property type="evidence" value="ECO:0007669"/>
    <property type="project" value="InterPro"/>
</dbReference>
<feature type="transmembrane region" description="Helical" evidence="16">
    <location>
        <begin position="195"/>
        <end position="215"/>
    </location>
</feature>
<evidence type="ECO:0000256" key="11">
    <source>
        <dbReference type="ARBA" id="ARBA00022989"/>
    </source>
</evidence>
<dbReference type="InterPro" id="IPR034300">
    <property type="entry name" value="PNTB-like"/>
</dbReference>
<feature type="transmembrane region" description="Helical" evidence="16">
    <location>
        <begin position="64"/>
        <end position="80"/>
    </location>
</feature>
<feature type="transmembrane region" description="Helical" evidence="16">
    <location>
        <begin position="222"/>
        <end position="242"/>
    </location>
</feature>
<evidence type="ECO:0000256" key="15">
    <source>
        <dbReference type="PIRNR" id="PIRNR000204"/>
    </source>
</evidence>
<name>A0A4R6J022_9BACT</name>
<evidence type="ECO:0000256" key="1">
    <source>
        <dbReference type="ARBA" id="ARBA00003943"/>
    </source>
</evidence>
<dbReference type="InterPro" id="IPR029035">
    <property type="entry name" value="DHS-like_NAD/FAD-binding_dom"/>
</dbReference>
<accession>A0A4R6J022</accession>
<dbReference type="AlphaFoldDB" id="A0A4R6J022"/>
<dbReference type="Gene3D" id="3.40.50.1220">
    <property type="entry name" value="TPP-binding domain"/>
    <property type="match status" value="1"/>
</dbReference>
<dbReference type="OrthoDB" id="9763786at2"/>
<evidence type="ECO:0000256" key="4">
    <source>
        <dbReference type="ARBA" id="ARBA00012943"/>
    </source>
</evidence>
<keyword evidence="12 15" id="KW-0520">NAD</keyword>
<comment type="function">
    <text evidence="1 15">The transhydrogenation between NADH and NADP is coupled to respiration and ATP hydrolysis and functions as a proton pump across the membrane.</text>
</comment>
<evidence type="ECO:0000313" key="19">
    <source>
        <dbReference type="Proteomes" id="UP000295741"/>
    </source>
</evidence>
<keyword evidence="13 15" id="KW-0472">Membrane</keyword>
<keyword evidence="10 15" id="KW-1278">Translocase</keyword>
<evidence type="ECO:0000256" key="3">
    <source>
        <dbReference type="ARBA" id="ARBA00007919"/>
    </source>
</evidence>
<feature type="transmembrane region" description="Helical" evidence="16">
    <location>
        <begin position="169"/>
        <end position="189"/>
    </location>
</feature>
<gene>
    <name evidence="18" type="ORF">BC659_0588</name>
</gene>
<evidence type="ECO:0000256" key="5">
    <source>
        <dbReference type="ARBA" id="ARBA00014581"/>
    </source>
</evidence>
<evidence type="ECO:0000256" key="2">
    <source>
        <dbReference type="ARBA" id="ARBA00004429"/>
    </source>
</evidence>
<keyword evidence="19" id="KW-1185">Reference proteome</keyword>
<sequence length="472" mass="49923">MELSLLTVCYLIGSLTFIIGLKMLSHPDSARKGNMVAAVGMAVAIFGTIFLYEEEGKKLGNYEWIFGGLVLGTVIGVLAAKKVKMTAMPEMVSLFNGMGGACAALISFIEFDHIKHALSDGLSLQLHAGTLITIFLGLIIGSVSFAGSVIAWGKLNGKIKDFAFPGQQIFNLVLLAATLVTAGYLVLNLNADNYWLFYGIAIASLVYGVLFVLPIGGADMPVVISLLNSFTGVAAACGGFLYDNQVMLTGGILVGAAGTLLTILMCKAMNRSLTNVLIGSFGGNATGTSSGQGPQGSYKEISLSDAAVCLCYANKVIIVPGYGLAVAQAQHTCHELEKLLEEKGVTVTYAIHPVAGRMPGHMNVLLAEADVSYDKLQEMEQANDEFKTTDVVLILGANDVVNPAAKTDPSSPIYGMPILEVEQAKTVIVNKRSMKPGYAGIENELFFQPKTSMLFGDAKAALQKLVAEIKAL</sequence>
<evidence type="ECO:0000256" key="9">
    <source>
        <dbReference type="ARBA" id="ARBA00022857"/>
    </source>
</evidence>
<dbReference type="EC" id="7.1.1.1" evidence="4 15"/>
<feature type="transmembrane region" description="Helical" evidence="16">
    <location>
        <begin position="248"/>
        <end position="266"/>
    </location>
</feature>
<feature type="transmembrane region" description="Helical" evidence="16">
    <location>
        <begin position="92"/>
        <end position="111"/>
    </location>
</feature>
<evidence type="ECO:0000256" key="7">
    <source>
        <dbReference type="ARBA" id="ARBA00022519"/>
    </source>
</evidence>
<dbReference type="Proteomes" id="UP000295741">
    <property type="component" value="Unassembled WGS sequence"/>
</dbReference>
<evidence type="ECO:0000256" key="10">
    <source>
        <dbReference type="ARBA" id="ARBA00022967"/>
    </source>
</evidence>
<feature type="domain" description="NADP transhydrogenase beta-like" evidence="17">
    <location>
        <begin position="8"/>
        <end position="467"/>
    </location>
</feature>
<protein>
    <recommendedName>
        <fullName evidence="5 15">NAD(P) transhydrogenase subunit beta</fullName>
        <ecNumber evidence="4 15">7.1.1.1</ecNumber>
    </recommendedName>
    <alternativeName>
        <fullName evidence="15">Nicotinamide nucleotide transhydrogenase subunit beta</fullName>
    </alternativeName>
</protein>
<comment type="catalytic activity">
    <reaction evidence="14 15">
        <text>NAD(+) + NADPH + H(+)(in) = NADH + NADP(+) + H(+)(out)</text>
        <dbReference type="Rhea" id="RHEA:47992"/>
        <dbReference type="ChEBI" id="CHEBI:15378"/>
        <dbReference type="ChEBI" id="CHEBI:57540"/>
        <dbReference type="ChEBI" id="CHEBI:57783"/>
        <dbReference type="ChEBI" id="CHEBI:57945"/>
        <dbReference type="ChEBI" id="CHEBI:58349"/>
        <dbReference type="EC" id="7.1.1.1"/>
    </reaction>
</comment>
<keyword evidence="7 15" id="KW-0997">Cell inner membrane</keyword>
<dbReference type="PIRSF" id="PIRSF000204">
    <property type="entry name" value="PNTB"/>
    <property type="match status" value="1"/>
</dbReference>
<evidence type="ECO:0000256" key="12">
    <source>
        <dbReference type="ARBA" id="ARBA00023027"/>
    </source>
</evidence>
<dbReference type="EMBL" id="SNWP01000010">
    <property type="protein sequence ID" value="TDO28522.1"/>
    <property type="molecule type" value="Genomic_DNA"/>
</dbReference>
<dbReference type="GO" id="GO:0005886">
    <property type="term" value="C:plasma membrane"/>
    <property type="evidence" value="ECO:0007669"/>
    <property type="project" value="UniProtKB-SubCell"/>
</dbReference>